<dbReference type="InterPro" id="IPR003343">
    <property type="entry name" value="Big_2"/>
</dbReference>
<dbReference type="Pfam" id="PF07583">
    <property type="entry name" value="PSCyt2"/>
    <property type="match status" value="1"/>
</dbReference>
<dbReference type="InterPro" id="IPR022655">
    <property type="entry name" value="DUF1553"/>
</dbReference>
<evidence type="ECO:0000313" key="6">
    <source>
        <dbReference type="EMBL" id="QDU94651.1"/>
    </source>
</evidence>
<dbReference type="OrthoDB" id="224640at2"/>
<dbReference type="Proteomes" id="UP000317648">
    <property type="component" value="Chromosome"/>
</dbReference>
<dbReference type="Gene3D" id="2.60.40.1080">
    <property type="match status" value="1"/>
</dbReference>
<feature type="region of interest" description="Disordered" evidence="1">
    <location>
        <begin position="556"/>
        <end position="577"/>
    </location>
</feature>
<dbReference type="EMBL" id="CP036433">
    <property type="protein sequence ID" value="QDU94651.1"/>
    <property type="molecule type" value="Genomic_DNA"/>
</dbReference>
<dbReference type="PANTHER" id="PTHR35889:SF3">
    <property type="entry name" value="F-BOX DOMAIN-CONTAINING PROTEIN"/>
    <property type="match status" value="1"/>
</dbReference>
<dbReference type="AlphaFoldDB" id="A0A518DS40"/>
<gene>
    <name evidence="6" type="ORF">Pla8534_24570</name>
</gene>
<feature type="domain" description="BIG2" evidence="3">
    <location>
        <begin position="139"/>
        <end position="202"/>
    </location>
</feature>
<keyword evidence="7" id="KW-1185">Reference proteome</keyword>
<evidence type="ECO:0000259" key="4">
    <source>
        <dbReference type="Pfam" id="PF07583"/>
    </source>
</evidence>
<organism evidence="6 7">
    <name type="scientific">Lignipirellula cremea</name>
    <dbReference type="NCBI Taxonomy" id="2528010"/>
    <lineage>
        <taxon>Bacteria</taxon>
        <taxon>Pseudomonadati</taxon>
        <taxon>Planctomycetota</taxon>
        <taxon>Planctomycetia</taxon>
        <taxon>Pirellulales</taxon>
        <taxon>Pirellulaceae</taxon>
        <taxon>Lignipirellula</taxon>
    </lineage>
</organism>
<dbReference type="SUPFAM" id="SSF49373">
    <property type="entry name" value="Invasin/intimin cell-adhesion fragments"/>
    <property type="match status" value="1"/>
</dbReference>
<protein>
    <submittedName>
        <fullName evidence="6">Bacterial Ig-like domain (Group 2)</fullName>
    </submittedName>
</protein>
<feature type="chain" id="PRO_5021846239" evidence="2">
    <location>
        <begin position="23"/>
        <end position="916"/>
    </location>
</feature>
<feature type="domain" description="DUF1549" evidence="4">
    <location>
        <begin position="236"/>
        <end position="454"/>
    </location>
</feature>
<evidence type="ECO:0000256" key="2">
    <source>
        <dbReference type="SAM" id="SignalP"/>
    </source>
</evidence>
<dbReference type="Pfam" id="PF07587">
    <property type="entry name" value="PSD1"/>
    <property type="match status" value="1"/>
</dbReference>
<dbReference type="InterPro" id="IPR008964">
    <property type="entry name" value="Invasin/intimin_cell_adhesion"/>
</dbReference>
<evidence type="ECO:0000313" key="7">
    <source>
        <dbReference type="Proteomes" id="UP000317648"/>
    </source>
</evidence>
<reference evidence="6 7" key="1">
    <citation type="submission" date="2019-02" db="EMBL/GenBank/DDBJ databases">
        <title>Deep-cultivation of Planctomycetes and their phenomic and genomic characterization uncovers novel biology.</title>
        <authorList>
            <person name="Wiegand S."/>
            <person name="Jogler M."/>
            <person name="Boedeker C."/>
            <person name="Pinto D."/>
            <person name="Vollmers J."/>
            <person name="Rivas-Marin E."/>
            <person name="Kohn T."/>
            <person name="Peeters S.H."/>
            <person name="Heuer A."/>
            <person name="Rast P."/>
            <person name="Oberbeckmann S."/>
            <person name="Bunk B."/>
            <person name="Jeske O."/>
            <person name="Meyerdierks A."/>
            <person name="Storesund J.E."/>
            <person name="Kallscheuer N."/>
            <person name="Luecker S."/>
            <person name="Lage O.M."/>
            <person name="Pohl T."/>
            <person name="Merkel B.J."/>
            <person name="Hornburger P."/>
            <person name="Mueller R.-W."/>
            <person name="Bruemmer F."/>
            <person name="Labrenz M."/>
            <person name="Spormann A.M."/>
            <person name="Op den Camp H."/>
            <person name="Overmann J."/>
            <person name="Amann R."/>
            <person name="Jetten M.S.M."/>
            <person name="Mascher T."/>
            <person name="Medema M.H."/>
            <person name="Devos D.P."/>
            <person name="Kaster A.-K."/>
            <person name="Ovreas L."/>
            <person name="Rohde M."/>
            <person name="Galperin M.Y."/>
            <person name="Jogler C."/>
        </authorList>
    </citation>
    <scope>NUCLEOTIDE SEQUENCE [LARGE SCALE GENOMIC DNA]</scope>
    <source>
        <strain evidence="6 7">Pla85_3_4</strain>
    </source>
</reference>
<evidence type="ECO:0000256" key="1">
    <source>
        <dbReference type="SAM" id="MobiDB-lite"/>
    </source>
</evidence>
<evidence type="ECO:0000259" key="3">
    <source>
        <dbReference type="Pfam" id="PF02368"/>
    </source>
</evidence>
<feature type="signal peptide" evidence="2">
    <location>
        <begin position="1"/>
        <end position="22"/>
    </location>
</feature>
<feature type="domain" description="DUF1553" evidence="5">
    <location>
        <begin position="657"/>
        <end position="887"/>
    </location>
</feature>
<keyword evidence="2" id="KW-0732">Signal</keyword>
<dbReference type="KEGG" id="lcre:Pla8534_24570"/>
<sequence length="916" mass="101686" precursor="true">MSRLLLLVSCLAISLASPCAVRGQTPEEVRFSRHVVAVFSRAGCNGGTCHGAVQGKNGFRLSLFGAKPELDFAQVKRGALGRRLNPLSPADSLLLQKATGGLGHGGGKVLDRNSRDFRILEQWIAQGAQLDAIEPSQITRLSVEPSQRDLHPGESYSLQVTATFTDGSEEEVTSLCSFTSSDAGVASVDAAGQVRAIEVGDAAMIVRFRAEPAVAMTVVARPGKPTGPAASPHNFIDEHILAKLKRLNLPPSELAGDTDFLRRVRLDVTGKLPTADEVREFLADPDVNKRSKKIEALLQDPGYAALWTLKFCDLLKANDFGVYADGLSEQNDAPRFQAWVRARIEENLPYDEFAARILTATSREGRSVQAWADEVIALQEGATKPRTDLELYAQRETLDAYWQRKDAVGVTGAMQIAHAFLGLRMECANCHRHPHDVWQQEDLLSFANFFMRVRTVGFNGANEKIYVEEGELFRQYTEEGKKLVEEAKKLKDTEGKKLATDQRETQSAIGRLKSEAAKFQQMADQLTSQATQKRNQAKNVAADEAKTLLQQADDLEKQAEAPQQQAKEKTAEQQTAEKSLATIEARLAEITAMDRRGKQLSGDVAKRIVHSQIHSLTDPATFKPASVSSPLGEQSSDEFRLLGQSEPLTIRPDEDPRQRVVDWLRSRDNPFFAKAIVNRVWAHYFGRGIIDPPDDLSPYNPPTHPELLEQLCTEFIDSGYDLHWLHRTILSSRTYQQTSIATADNAIDRTNYASFYFRRLPAEVLLDAINQTTGTSENFEMGFFHWPEGLTTVEIPYDTRNPFVNFMLEQFGRPARNRAVQCDCERQSEASMLQVLSLLNHPHIREKIADPKGRVAQVASQPNAVEELFLSTLSRFPSAEEQAACQAAIEAAESPAAGLQAVLWSLLNTREFLLQH</sequence>
<dbReference type="InterPro" id="IPR011444">
    <property type="entry name" value="DUF1549"/>
</dbReference>
<accession>A0A518DS40</accession>
<dbReference type="Pfam" id="PF02368">
    <property type="entry name" value="Big_2"/>
    <property type="match status" value="1"/>
</dbReference>
<evidence type="ECO:0000259" key="5">
    <source>
        <dbReference type="Pfam" id="PF07587"/>
    </source>
</evidence>
<proteinExistence type="predicted"/>
<dbReference type="PANTHER" id="PTHR35889">
    <property type="entry name" value="CYCLOINULO-OLIGOSACCHARIDE FRUCTANOTRANSFERASE-RELATED"/>
    <property type="match status" value="1"/>
</dbReference>
<name>A0A518DS40_9BACT</name>